<evidence type="ECO:0000259" key="4">
    <source>
        <dbReference type="PROSITE" id="PS50949"/>
    </source>
</evidence>
<sequence length="233" mass="25719">MRAPAKRELLGGAVVGVVRDLILSGDVRPGERLGLTRLSELMGMSSTPVRQALFQLSQDGWLVHEPHRGFWVAPLDRADLQDTYQVWARLEGEIAVRATRRATAEQLAAIRTLNGALTELVDHRSQTALDLNEQFHSAVHAVSGAHRLVWFADVAIRSVPLRFNEAFQTVPGWAEVNRHGHTAIVDAMESGDADRAGELMQEHFVRTGELLISQLDELRLWAGPVAGTDLRDG</sequence>
<gene>
    <name evidence="5" type="ORF">JL107_08355</name>
</gene>
<proteinExistence type="predicted"/>
<accession>A0A938YNG6</accession>
<dbReference type="Pfam" id="PF00392">
    <property type="entry name" value="GntR"/>
    <property type="match status" value="1"/>
</dbReference>
<evidence type="ECO:0000256" key="3">
    <source>
        <dbReference type="ARBA" id="ARBA00023163"/>
    </source>
</evidence>
<dbReference type="GO" id="GO:0003677">
    <property type="term" value="F:DNA binding"/>
    <property type="evidence" value="ECO:0007669"/>
    <property type="project" value="UniProtKB-KW"/>
</dbReference>
<dbReference type="EMBL" id="JAERWL010000007">
    <property type="protein sequence ID" value="MBM9476449.1"/>
    <property type="molecule type" value="Genomic_DNA"/>
</dbReference>
<dbReference type="InterPro" id="IPR011711">
    <property type="entry name" value="GntR_C"/>
</dbReference>
<keyword evidence="3" id="KW-0804">Transcription</keyword>
<dbReference type="Gene3D" id="1.20.120.530">
    <property type="entry name" value="GntR ligand-binding domain-like"/>
    <property type="match status" value="1"/>
</dbReference>
<dbReference type="SMART" id="SM00895">
    <property type="entry name" value="FCD"/>
    <property type="match status" value="1"/>
</dbReference>
<dbReference type="GO" id="GO:0003700">
    <property type="term" value="F:DNA-binding transcription factor activity"/>
    <property type="evidence" value="ECO:0007669"/>
    <property type="project" value="InterPro"/>
</dbReference>
<keyword evidence="6" id="KW-1185">Reference proteome</keyword>
<dbReference type="PROSITE" id="PS50949">
    <property type="entry name" value="HTH_GNTR"/>
    <property type="match status" value="1"/>
</dbReference>
<dbReference type="RefSeq" id="WP_205256560.1">
    <property type="nucleotide sequence ID" value="NZ_BAAAPV010000001.1"/>
</dbReference>
<dbReference type="AlphaFoldDB" id="A0A938YNG6"/>
<dbReference type="InterPro" id="IPR036390">
    <property type="entry name" value="WH_DNA-bd_sf"/>
</dbReference>
<dbReference type="SUPFAM" id="SSF46785">
    <property type="entry name" value="Winged helix' DNA-binding domain"/>
    <property type="match status" value="1"/>
</dbReference>
<keyword evidence="2" id="KW-0238">DNA-binding</keyword>
<dbReference type="SMART" id="SM00345">
    <property type="entry name" value="HTH_GNTR"/>
    <property type="match status" value="1"/>
</dbReference>
<reference evidence="5" key="1">
    <citation type="submission" date="2021-01" db="EMBL/GenBank/DDBJ databases">
        <title>KCTC 19127 draft genome.</title>
        <authorList>
            <person name="An D."/>
        </authorList>
    </citation>
    <scope>NUCLEOTIDE SEQUENCE</scope>
    <source>
        <strain evidence="5">KCTC 19127</strain>
    </source>
</reference>
<evidence type="ECO:0000313" key="5">
    <source>
        <dbReference type="EMBL" id="MBM9476449.1"/>
    </source>
</evidence>
<protein>
    <submittedName>
        <fullName evidence="5">GntR family transcriptional regulator</fullName>
    </submittedName>
</protein>
<dbReference type="PANTHER" id="PTHR43537:SF45">
    <property type="entry name" value="GNTR FAMILY REGULATORY PROTEIN"/>
    <property type="match status" value="1"/>
</dbReference>
<comment type="caution">
    <text evidence="5">The sequence shown here is derived from an EMBL/GenBank/DDBJ whole genome shotgun (WGS) entry which is preliminary data.</text>
</comment>
<dbReference type="InterPro" id="IPR036388">
    <property type="entry name" value="WH-like_DNA-bd_sf"/>
</dbReference>
<dbReference type="Gene3D" id="1.10.10.10">
    <property type="entry name" value="Winged helix-like DNA-binding domain superfamily/Winged helix DNA-binding domain"/>
    <property type="match status" value="1"/>
</dbReference>
<dbReference type="Proteomes" id="UP000663801">
    <property type="component" value="Unassembled WGS sequence"/>
</dbReference>
<evidence type="ECO:0000313" key="6">
    <source>
        <dbReference type="Proteomes" id="UP000663801"/>
    </source>
</evidence>
<dbReference type="InterPro" id="IPR008920">
    <property type="entry name" value="TF_FadR/GntR_C"/>
</dbReference>
<dbReference type="PANTHER" id="PTHR43537">
    <property type="entry name" value="TRANSCRIPTIONAL REGULATOR, GNTR FAMILY"/>
    <property type="match status" value="1"/>
</dbReference>
<evidence type="ECO:0000256" key="2">
    <source>
        <dbReference type="ARBA" id="ARBA00023125"/>
    </source>
</evidence>
<dbReference type="InterPro" id="IPR000524">
    <property type="entry name" value="Tscrpt_reg_HTH_GntR"/>
</dbReference>
<feature type="domain" description="HTH gntR-type" evidence="4">
    <location>
        <begin position="8"/>
        <end position="75"/>
    </location>
</feature>
<organism evidence="5 6">
    <name type="scientific">Nakamurella flavida</name>
    <dbReference type="NCBI Taxonomy" id="363630"/>
    <lineage>
        <taxon>Bacteria</taxon>
        <taxon>Bacillati</taxon>
        <taxon>Actinomycetota</taxon>
        <taxon>Actinomycetes</taxon>
        <taxon>Nakamurellales</taxon>
        <taxon>Nakamurellaceae</taxon>
        <taxon>Nakamurella</taxon>
    </lineage>
</organism>
<keyword evidence="1" id="KW-0805">Transcription regulation</keyword>
<evidence type="ECO:0000256" key="1">
    <source>
        <dbReference type="ARBA" id="ARBA00023015"/>
    </source>
</evidence>
<name>A0A938YNG6_9ACTN</name>
<dbReference type="SUPFAM" id="SSF48008">
    <property type="entry name" value="GntR ligand-binding domain-like"/>
    <property type="match status" value="1"/>
</dbReference>
<dbReference type="Pfam" id="PF07729">
    <property type="entry name" value="FCD"/>
    <property type="match status" value="1"/>
</dbReference>